<dbReference type="EC" id="2.1.1.193" evidence="3 12"/>
<organism evidence="15 16">
    <name type="scientific">Rhodoplanes azumiensis</name>
    <dbReference type="NCBI Taxonomy" id="1897628"/>
    <lineage>
        <taxon>Bacteria</taxon>
        <taxon>Pseudomonadati</taxon>
        <taxon>Pseudomonadota</taxon>
        <taxon>Alphaproteobacteria</taxon>
        <taxon>Hyphomicrobiales</taxon>
        <taxon>Nitrobacteraceae</taxon>
        <taxon>Rhodoplanes</taxon>
    </lineage>
</organism>
<evidence type="ECO:0000259" key="13">
    <source>
        <dbReference type="Pfam" id="PF04452"/>
    </source>
</evidence>
<gene>
    <name evidence="15" type="ORF">ACFSOX_22330</name>
</gene>
<dbReference type="Gene3D" id="3.40.1280.10">
    <property type="match status" value="1"/>
</dbReference>
<keyword evidence="5 12" id="KW-0963">Cytoplasm</keyword>
<dbReference type="CDD" id="cd18084">
    <property type="entry name" value="RsmE-like"/>
    <property type="match status" value="1"/>
</dbReference>
<keyword evidence="7 12" id="KW-0489">Methyltransferase</keyword>
<dbReference type="GO" id="GO:0032259">
    <property type="term" value="P:methylation"/>
    <property type="evidence" value="ECO:0007669"/>
    <property type="project" value="UniProtKB-KW"/>
</dbReference>
<keyword evidence="9 12" id="KW-0949">S-adenosyl-L-methionine</keyword>
<dbReference type="InterPro" id="IPR029028">
    <property type="entry name" value="Alpha/beta_knot_MTases"/>
</dbReference>
<evidence type="ECO:0000256" key="10">
    <source>
        <dbReference type="ARBA" id="ARBA00025699"/>
    </source>
</evidence>
<evidence type="ECO:0000256" key="5">
    <source>
        <dbReference type="ARBA" id="ARBA00022490"/>
    </source>
</evidence>
<evidence type="ECO:0000256" key="2">
    <source>
        <dbReference type="ARBA" id="ARBA00005528"/>
    </source>
</evidence>
<dbReference type="Gene3D" id="2.40.240.20">
    <property type="entry name" value="Hypothetical PUA domain-like, domain 1"/>
    <property type="match status" value="1"/>
</dbReference>
<feature type="domain" description="Ribosomal RNA small subunit methyltransferase E PUA-like" evidence="14">
    <location>
        <begin position="30"/>
        <end position="67"/>
    </location>
</feature>
<dbReference type="PIRSF" id="PIRSF015601">
    <property type="entry name" value="MTase_slr0722"/>
    <property type="match status" value="1"/>
</dbReference>
<feature type="domain" description="Ribosomal RNA small subunit methyltransferase E methyltransferase" evidence="13">
    <location>
        <begin position="81"/>
        <end position="253"/>
    </location>
</feature>
<evidence type="ECO:0000256" key="9">
    <source>
        <dbReference type="ARBA" id="ARBA00022691"/>
    </source>
</evidence>
<protein>
    <recommendedName>
        <fullName evidence="4 12">Ribosomal RNA small subunit methyltransferase E</fullName>
        <ecNumber evidence="3 12">2.1.1.193</ecNumber>
    </recommendedName>
</protein>
<dbReference type="SUPFAM" id="SSF88697">
    <property type="entry name" value="PUA domain-like"/>
    <property type="match status" value="1"/>
</dbReference>
<sequence>MPRYEFRSPRLFVEAPLAPGVRVPLDAAPLHYLRDVLRLKPGDPVLVFNGRDGEWRAELAEAGRRSMALAVVAATRPQTPPGDLHYLFAPLKRARLDYLVQKAVEMGASRLAPVVTRHTQAERVNSERMRANVIEAAEQCGVLALPAVAEPVAFDKALAALSPDRTLIFCDEDAPVADPVAALAAARRPAPGESAPAETAGPRPLAVLIGPEGGFSEEERAVLLDRPGVVRIALGPRILRADTAAVAALALVQAVLGDWGVAPGSTG</sequence>
<evidence type="ECO:0000256" key="1">
    <source>
        <dbReference type="ARBA" id="ARBA00004496"/>
    </source>
</evidence>
<dbReference type="InterPro" id="IPR006700">
    <property type="entry name" value="RsmE"/>
</dbReference>
<comment type="similarity">
    <text evidence="2 12">Belongs to the RNA methyltransferase RsmE family.</text>
</comment>
<dbReference type="RefSeq" id="WP_378480035.1">
    <property type="nucleotide sequence ID" value="NZ_JBHUIW010000039.1"/>
</dbReference>
<dbReference type="PANTHER" id="PTHR30027:SF3">
    <property type="entry name" value="16S RRNA (URACIL(1498)-N(3))-METHYLTRANSFERASE"/>
    <property type="match status" value="1"/>
</dbReference>
<evidence type="ECO:0000256" key="8">
    <source>
        <dbReference type="ARBA" id="ARBA00022679"/>
    </source>
</evidence>
<accession>A0ABW5AR26</accession>
<evidence type="ECO:0000259" key="14">
    <source>
        <dbReference type="Pfam" id="PF20260"/>
    </source>
</evidence>
<comment type="function">
    <text evidence="10 12">Specifically methylates the N3 position of the uracil ring of uridine 1498 (m3U1498) in 16S rRNA. Acts on the fully assembled 30S ribosomal subunit.</text>
</comment>
<keyword evidence="8 12" id="KW-0808">Transferase</keyword>
<dbReference type="PANTHER" id="PTHR30027">
    <property type="entry name" value="RIBOSOMAL RNA SMALL SUBUNIT METHYLTRANSFERASE E"/>
    <property type="match status" value="1"/>
</dbReference>
<comment type="caution">
    <text evidence="15">The sequence shown here is derived from an EMBL/GenBank/DDBJ whole genome shotgun (WGS) entry which is preliminary data.</text>
</comment>
<dbReference type="NCBIfam" id="TIGR00046">
    <property type="entry name" value="RsmE family RNA methyltransferase"/>
    <property type="match status" value="1"/>
</dbReference>
<dbReference type="Pfam" id="PF04452">
    <property type="entry name" value="Methyltrans_RNA"/>
    <property type="match status" value="1"/>
</dbReference>
<evidence type="ECO:0000256" key="3">
    <source>
        <dbReference type="ARBA" id="ARBA00012328"/>
    </source>
</evidence>
<name>A0ABW5AR26_9BRAD</name>
<comment type="catalytic activity">
    <reaction evidence="11 12">
        <text>uridine(1498) in 16S rRNA + S-adenosyl-L-methionine = N(3)-methyluridine(1498) in 16S rRNA + S-adenosyl-L-homocysteine + H(+)</text>
        <dbReference type="Rhea" id="RHEA:42920"/>
        <dbReference type="Rhea" id="RHEA-COMP:10283"/>
        <dbReference type="Rhea" id="RHEA-COMP:10284"/>
        <dbReference type="ChEBI" id="CHEBI:15378"/>
        <dbReference type="ChEBI" id="CHEBI:57856"/>
        <dbReference type="ChEBI" id="CHEBI:59789"/>
        <dbReference type="ChEBI" id="CHEBI:65315"/>
        <dbReference type="ChEBI" id="CHEBI:74502"/>
        <dbReference type="EC" id="2.1.1.193"/>
    </reaction>
</comment>
<dbReference type="Pfam" id="PF20260">
    <property type="entry name" value="PUA_4"/>
    <property type="match status" value="1"/>
</dbReference>
<dbReference type="SUPFAM" id="SSF75217">
    <property type="entry name" value="alpha/beta knot"/>
    <property type="match status" value="1"/>
</dbReference>
<dbReference type="GO" id="GO:0008168">
    <property type="term" value="F:methyltransferase activity"/>
    <property type="evidence" value="ECO:0007669"/>
    <property type="project" value="UniProtKB-KW"/>
</dbReference>
<evidence type="ECO:0000256" key="12">
    <source>
        <dbReference type="PIRNR" id="PIRNR015601"/>
    </source>
</evidence>
<evidence type="ECO:0000256" key="4">
    <source>
        <dbReference type="ARBA" id="ARBA00013673"/>
    </source>
</evidence>
<evidence type="ECO:0000313" key="15">
    <source>
        <dbReference type="EMBL" id="MFD2184902.1"/>
    </source>
</evidence>
<evidence type="ECO:0000256" key="6">
    <source>
        <dbReference type="ARBA" id="ARBA00022552"/>
    </source>
</evidence>
<dbReference type="Proteomes" id="UP001597314">
    <property type="component" value="Unassembled WGS sequence"/>
</dbReference>
<keyword evidence="16" id="KW-1185">Reference proteome</keyword>
<comment type="subcellular location">
    <subcellularLocation>
        <location evidence="1 12">Cytoplasm</location>
    </subcellularLocation>
</comment>
<dbReference type="NCBIfam" id="NF008696">
    <property type="entry name" value="PRK11713.3-5"/>
    <property type="match status" value="1"/>
</dbReference>
<dbReference type="InterPro" id="IPR029026">
    <property type="entry name" value="tRNA_m1G_MTases_N"/>
</dbReference>
<evidence type="ECO:0000256" key="7">
    <source>
        <dbReference type="ARBA" id="ARBA00022603"/>
    </source>
</evidence>
<evidence type="ECO:0000256" key="11">
    <source>
        <dbReference type="ARBA" id="ARBA00047944"/>
    </source>
</evidence>
<dbReference type="InterPro" id="IPR046887">
    <property type="entry name" value="RsmE_PUA-like"/>
</dbReference>
<dbReference type="EMBL" id="JBHUIW010000039">
    <property type="protein sequence ID" value="MFD2184902.1"/>
    <property type="molecule type" value="Genomic_DNA"/>
</dbReference>
<keyword evidence="6 12" id="KW-0698">rRNA processing</keyword>
<dbReference type="InterPro" id="IPR046886">
    <property type="entry name" value="RsmE_MTase_dom"/>
</dbReference>
<proteinExistence type="inferred from homology"/>
<reference evidence="16" key="1">
    <citation type="journal article" date="2019" name="Int. J. Syst. Evol. Microbiol.">
        <title>The Global Catalogue of Microorganisms (GCM) 10K type strain sequencing project: providing services to taxonomists for standard genome sequencing and annotation.</title>
        <authorList>
            <consortium name="The Broad Institute Genomics Platform"/>
            <consortium name="The Broad Institute Genome Sequencing Center for Infectious Disease"/>
            <person name="Wu L."/>
            <person name="Ma J."/>
        </authorList>
    </citation>
    <scope>NUCLEOTIDE SEQUENCE [LARGE SCALE GENOMIC DNA]</scope>
    <source>
        <strain evidence="16">CGMCC 1.6774</strain>
    </source>
</reference>
<dbReference type="InterPro" id="IPR015947">
    <property type="entry name" value="PUA-like_sf"/>
</dbReference>
<evidence type="ECO:0000313" key="16">
    <source>
        <dbReference type="Proteomes" id="UP001597314"/>
    </source>
</evidence>